<dbReference type="GO" id="GO:0006402">
    <property type="term" value="P:mRNA catabolic process"/>
    <property type="evidence" value="ECO:0007669"/>
    <property type="project" value="UniProtKB-UniRule"/>
</dbReference>
<dbReference type="Pfam" id="PF00013">
    <property type="entry name" value="KH_1"/>
    <property type="match status" value="1"/>
</dbReference>
<dbReference type="PROSITE" id="PS51831">
    <property type="entry name" value="HD"/>
    <property type="match status" value="1"/>
</dbReference>
<dbReference type="GO" id="GO:0016787">
    <property type="term" value="F:hydrolase activity"/>
    <property type="evidence" value="ECO:0007669"/>
    <property type="project" value="UniProtKB-KW"/>
</dbReference>
<dbReference type="EMBL" id="FR872580">
    <property type="protein sequence ID" value="CCB85990.1"/>
    <property type="molecule type" value="Genomic_DNA"/>
</dbReference>
<evidence type="ECO:0000256" key="2">
    <source>
        <dbReference type="ARBA" id="ARBA00022759"/>
    </source>
</evidence>
<evidence type="ECO:0000256" key="7">
    <source>
        <dbReference type="SAM" id="Coils"/>
    </source>
</evidence>
<comment type="subcellular location">
    <subcellularLocation>
        <location evidence="5">Cell membrane</location>
        <topology evidence="5">Single-pass membrane protein</topology>
    </subcellularLocation>
</comment>
<dbReference type="InterPro" id="IPR006675">
    <property type="entry name" value="HDIG_dom"/>
</dbReference>
<keyword evidence="5" id="KW-1003">Cell membrane</keyword>
<keyword evidence="5" id="KW-0472">Membrane</keyword>
<dbReference type="CDD" id="cd00077">
    <property type="entry name" value="HDc"/>
    <property type="match status" value="1"/>
</dbReference>
<dbReference type="Proteomes" id="UP000000495">
    <property type="component" value="Chromosome"/>
</dbReference>
<keyword evidence="1 5" id="KW-0540">Nuclease</keyword>
<dbReference type="PROSITE" id="PS50084">
    <property type="entry name" value="KH_TYPE_1"/>
    <property type="match status" value="1"/>
</dbReference>
<protein>
    <recommendedName>
        <fullName evidence="5 6">Ribonuclease Y</fullName>
        <shortName evidence="5">RNase Y</shortName>
        <ecNumber evidence="5 6">3.1.-.-</ecNumber>
    </recommendedName>
</protein>
<keyword evidence="3 5" id="KW-0378">Hydrolase</keyword>
<reference evidence="9 10" key="2">
    <citation type="journal article" date="2011" name="Mol. Biol. Evol.">
        <title>Unity in variety--the pan-genome of the Chlamydiae.</title>
        <authorList>
            <person name="Collingro A."/>
            <person name="Tischler P."/>
            <person name="Weinmaier T."/>
            <person name="Penz T."/>
            <person name="Heinz E."/>
            <person name="Brunham R.C."/>
            <person name="Read T.D."/>
            <person name="Bavoil P.M."/>
            <person name="Sachse K."/>
            <person name="Kahane S."/>
            <person name="Friedman M.G."/>
            <person name="Rattei T."/>
            <person name="Myers G.S."/>
            <person name="Horn M."/>
        </authorList>
    </citation>
    <scope>NUCLEOTIDE SEQUENCE [LARGE SCALE GENOMIC DNA]</scope>
    <source>
        <strain evidence="10">UV7</strain>
    </source>
</reference>
<keyword evidence="10" id="KW-1185">Reference proteome</keyword>
<accession>F8KYN5</accession>
<dbReference type="OrthoDB" id="9803205at2"/>
<dbReference type="InterPro" id="IPR036612">
    <property type="entry name" value="KH_dom_type_1_sf"/>
</dbReference>
<dbReference type="InterPro" id="IPR004087">
    <property type="entry name" value="KH_dom"/>
</dbReference>
<evidence type="ECO:0000256" key="6">
    <source>
        <dbReference type="NCBIfam" id="TIGR03319"/>
    </source>
</evidence>
<dbReference type="Pfam" id="PF12072">
    <property type="entry name" value="RNase_Y_N"/>
    <property type="match status" value="1"/>
</dbReference>
<keyword evidence="2 5" id="KW-0255">Endonuclease</keyword>
<organism evidence="9 10">
    <name type="scientific">Parachlamydia acanthamoebae (strain UV7)</name>
    <dbReference type="NCBI Taxonomy" id="765952"/>
    <lineage>
        <taxon>Bacteria</taxon>
        <taxon>Pseudomonadati</taxon>
        <taxon>Chlamydiota</taxon>
        <taxon>Chlamydiia</taxon>
        <taxon>Parachlamydiales</taxon>
        <taxon>Parachlamydiaceae</taxon>
        <taxon>Parachlamydia</taxon>
    </lineage>
</organism>
<comment type="similarity">
    <text evidence="5">Belongs to the RNase Y family.</text>
</comment>
<name>F8KYN5_PARAV</name>
<evidence type="ECO:0000313" key="10">
    <source>
        <dbReference type="Proteomes" id="UP000000495"/>
    </source>
</evidence>
<evidence type="ECO:0000256" key="4">
    <source>
        <dbReference type="ARBA" id="ARBA00022884"/>
    </source>
</evidence>
<reference key="1">
    <citation type="journal article" date="2011" name="Mol. Biol. Evol.">
        <title>Unity in variety -- the pan-genome of the Chlamydiae.</title>
        <authorList>
            <person name="Collingro A."/>
            <person name="Tischler P."/>
            <person name="Weinmaier T."/>
            <person name="Penz T."/>
            <person name="Heinz E."/>
            <person name="Brunham R.C."/>
            <person name="Read T.D."/>
            <person name="Bavoil P.M."/>
            <person name="Sachse K."/>
            <person name="Kahane S."/>
            <person name="Friedman M.G."/>
            <person name="Rattei T."/>
            <person name="Myers G.S.A."/>
            <person name="Horn M."/>
        </authorList>
    </citation>
    <scope>NUCLEOTIDE SEQUENCE</scope>
    <source>
        <strain>UV7</strain>
    </source>
</reference>
<keyword evidence="7" id="KW-0175">Coiled coil</keyword>
<dbReference type="KEGG" id="puv:PUV_10400"/>
<dbReference type="RefSeq" id="WP_006341628.1">
    <property type="nucleotide sequence ID" value="NC_015702.1"/>
</dbReference>
<evidence type="ECO:0000256" key="5">
    <source>
        <dbReference type="HAMAP-Rule" id="MF_00335"/>
    </source>
</evidence>
<dbReference type="NCBIfam" id="TIGR00277">
    <property type="entry name" value="HDIG"/>
    <property type="match status" value="1"/>
</dbReference>
<dbReference type="eggNOG" id="COG1418">
    <property type="taxonomic scope" value="Bacteria"/>
</dbReference>
<dbReference type="EC" id="3.1.-.-" evidence="5 6"/>
<dbReference type="HOGENOM" id="CLU_028328_1_0_0"/>
<proteinExistence type="inferred from homology"/>
<dbReference type="InterPro" id="IPR017705">
    <property type="entry name" value="Ribonuclease_Y"/>
</dbReference>
<dbReference type="SMART" id="SM00322">
    <property type="entry name" value="KH"/>
    <property type="match status" value="1"/>
</dbReference>
<dbReference type="CDD" id="cd22431">
    <property type="entry name" value="KH-I_RNaseY"/>
    <property type="match status" value="1"/>
</dbReference>
<dbReference type="STRING" id="765952.PUV_10400"/>
<gene>
    <name evidence="5" type="primary">rny</name>
    <name evidence="9" type="ordered locus">PUV_10400</name>
</gene>
<feature type="transmembrane region" description="Helical" evidence="5">
    <location>
        <begin position="6"/>
        <end position="28"/>
    </location>
</feature>
<feature type="coiled-coil region" evidence="7">
    <location>
        <begin position="37"/>
        <end position="143"/>
    </location>
</feature>
<dbReference type="Gene3D" id="3.30.1370.10">
    <property type="entry name" value="K Homology domain, type 1"/>
    <property type="match status" value="1"/>
</dbReference>
<dbReference type="InterPro" id="IPR003607">
    <property type="entry name" value="HD/PDEase_dom"/>
</dbReference>
<sequence length="520" mass="58605">MTFDSPLFVASSLFAFGICLGALIVYCIHRIKSGNYKQIAQNILHQAQQEAINLKKHAELSIKQMQLEHQREQEQTWQQERKKIQREEDRLKSREDKLETRLNLVEKKLTDIEKREAVLIGRKAQLEEEKKQLSETHQKLIHELEQLSGFTLNEAKELLMKKIDHEVKTDAANLIRRLKKEAEENAEQEARRIIATAIQRLIVPCTSETTVSTISIPNEEMKGRIIGREGRNIRALESATGVNVIIDDTPKAIVLSGFDPIRLQIAKIALSDLIADGRIHPTRIEEAVEQATLAIQKKIKQHGEDAALRAGAISLHPELILLLGKLKYRYSYGQNVLDHSLEVSHLMGMMAAELGLDIRLAKRIGLLHDIGKAVSHEYEGTHALIGRDFALKYGESQEVANGIGCHHFEIDPITIEGSLCSAADTISASRPGARIEAVEEYMKRLKKLEEIAAEFPGVEKAYALQAGKEIRVVVLPDIIDDDALLNLARDLTKRIEKELTYPGKIKVTLIREKRIIEYAA</sequence>
<dbReference type="eggNOG" id="COG1196">
    <property type="taxonomic scope" value="Bacteria"/>
</dbReference>
<dbReference type="Gene3D" id="1.10.3210.10">
    <property type="entry name" value="Hypothetical protein af1432"/>
    <property type="match status" value="1"/>
</dbReference>
<dbReference type="GO" id="GO:0005886">
    <property type="term" value="C:plasma membrane"/>
    <property type="evidence" value="ECO:0007669"/>
    <property type="project" value="UniProtKB-SubCell"/>
</dbReference>
<keyword evidence="4 5" id="KW-0694">RNA-binding</keyword>
<dbReference type="InterPro" id="IPR004088">
    <property type="entry name" value="KH_dom_type_1"/>
</dbReference>
<dbReference type="SMART" id="SM00471">
    <property type="entry name" value="HDc"/>
    <property type="match status" value="1"/>
</dbReference>
<dbReference type="GO" id="GO:0004521">
    <property type="term" value="F:RNA endonuclease activity"/>
    <property type="evidence" value="ECO:0007669"/>
    <property type="project" value="UniProtKB-UniRule"/>
</dbReference>
<evidence type="ECO:0000256" key="1">
    <source>
        <dbReference type="ARBA" id="ARBA00022722"/>
    </source>
</evidence>
<comment type="function">
    <text evidence="5">Endoribonuclease that initiates mRNA decay.</text>
</comment>
<dbReference type="AlphaFoldDB" id="F8KYN5"/>
<dbReference type="Pfam" id="PF01966">
    <property type="entry name" value="HD"/>
    <property type="match status" value="1"/>
</dbReference>
<dbReference type="NCBIfam" id="TIGR03319">
    <property type="entry name" value="RNase_Y"/>
    <property type="match status" value="1"/>
</dbReference>
<evidence type="ECO:0000256" key="3">
    <source>
        <dbReference type="ARBA" id="ARBA00022801"/>
    </source>
</evidence>
<keyword evidence="5" id="KW-1133">Transmembrane helix</keyword>
<keyword evidence="5" id="KW-0812">Transmembrane</keyword>
<dbReference type="InterPro" id="IPR022711">
    <property type="entry name" value="RNase_Y_N"/>
</dbReference>
<dbReference type="InterPro" id="IPR006674">
    <property type="entry name" value="HD_domain"/>
</dbReference>
<dbReference type="GO" id="GO:0003723">
    <property type="term" value="F:RNA binding"/>
    <property type="evidence" value="ECO:0007669"/>
    <property type="project" value="UniProtKB-UniRule"/>
</dbReference>
<dbReference type="PANTHER" id="PTHR12826:SF15">
    <property type="entry name" value="RIBONUCLEASE Y"/>
    <property type="match status" value="1"/>
</dbReference>
<evidence type="ECO:0000313" key="9">
    <source>
        <dbReference type="EMBL" id="CCB85990.1"/>
    </source>
</evidence>
<evidence type="ECO:0000259" key="8">
    <source>
        <dbReference type="PROSITE" id="PS51831"/>
    </source>
</evidence>
<dbReference type="SUPFAM" id="SSF109604">
    <property type="entry name" value="HD-domain/PDEase-like"/>
    <property type="match status" value="1"/>
</dbReference>
<dbReference type="PANTHER" id="PTHR12826">
    <property type="entry name" value="RIBONUCLEASE Y"/>
    <property type="match status" value="1"/>
</dbReference>
<feature type="domain" description="HD" evidence="8">
    <location>
        <begin position="336"/>
        <end position="429"/>
    </location>
</feature>
<dbReference type="SUPFAM" id="SSF54791">
    <property type="entry name" value="Eukaryotic type KH-domain (KH-domain type I)"/>
    <property type="match status" value="1"/>
</dbReference>
<dbReference type="HAMAP" id="MF_00335">
    <property type="entry name" value="RNase_Y"/>
    <property type="match status" value="1"/>
</dbReference>